<reference evidence="2" key="1">
    <citation type="journal article" date="2021" name="PeerJ">
        <title>Extensive microbial diversity within the chicken gut microbiome revealed by metagenomics and culture.</title>
        <authorList>
            <person name="Gilroy R."/>
            <person name="Ravi A."/>
            <person name="Getino M."/>
            <person name="Pursley I."/>
            <person name="Horton D.L."/>
            <person name="Alikhan N.F."/>
            <person name="Baker D."/>
            <person name="Gharbi K."/>
            <person name="Hall N."/>
            <person name="Watson M."/>
            <person name="Adriaenssens E.M."/>
            <person name="Foster-Nyarko E."/>
            <person name="Jarju S."/>
            <person name="Secka A."/>
            <person name="Antonio M."/>
            <person name="Oren A."/>
            <person name="Chaudhuri R.R."/>
            <person name="La Ragione R."/>
            <person name="Hildebrand F."/>
            <person name="Pallen M.J."/>
        </authorList>
    </citation>
    <scope>NUCLEOTIDE SEQUENCE</scope>
    <source>
        <strain evidence="2">CHK171-7178</strain>
    </source>
</reference>
<reference evidence="2" key="2">
    <citation type="submission" date="2021-09" db="EMBL/GenBank/DDBJ databases">
        <authorList>
            <person name="Gilroy R."/>
        </authorList>
    </citation>
    <scope>NUCLEOTIDE SEQUENCE</scope>
    <source>
        <strain evidence="2">CHK171-7178</strain>
    </source>
</reference>
<evidence type="ECO:0000313" key="3">
    <source>
        <dbReference type="Proteomes" id="UP000698173"/>
    </source>
</evidence>
<dbReference type="InterPro" id="IPR000182">
    <property type="entry name" value="GNAT_dom"/>
</dbReference>
<dbReference type="CDD" id="cd04301">
    <property type="entry name" value="NAT_SF"/>
    <property type="match status" value="1"/>
</dbReference>
<gene>
    <name evidence="2" type="ORF">K8V56_13160</name>
</gene>
<dbReference type="PROSITE" id="PS51186">
    <property type="entry name" value="GNAT"/>
    <property type="match status" value="1"/>
</dbReference>
<dbReference type="GO" id="GO:0016747">
    <property type="term" value="F:acyltransferase activity, transferring groups other than amino-acyl groups"/>
    <property type="evidence" value="ECO:0007669"/>
    <property type="project" value="InterPro"/>
</dbReference>
<comment type="caution">
    <text evidence="2">The sequence shown here is derived from an EMBL/GenBank/DDBJ whole genome shotgun (WGS) entry which is preliminary data.</text>
</comment>
<dbReference type="InterPro" id="IPR016181">
    <property type="entry name" value="Acyl_CoA_acyltransferase"/>
</dbReference>
<organism evidence="2 3">
    <name type="scientific">Sporosarcina psychrophila</name>
    <name type="common">Bacillus psychrophilus</name>
    <dbReference type="NCBI Taxonomy" id="1476"/>
    <lineage>
        <taxon>Bacteria</taxon>
        <taxon>Bacillati</taxon>
        <taxon>Bacillota</taxon>
        <taxon>Bacilli</taxon>
        <taxon>Bacillales</taxon>
        <taxon>Caryophanaceae</taxon>
        <taxon>Sporosarcina</taxon>
    </lineage>
</organism>
<dbReference type="EMBL" id="DYWT01000210">
    <property type="protein sequence ID" value="HJF32706.1"/>
    <property type="molecule type" value="Genomic_DNA"/>
</dbReference>
<dbReference type="Proteomes" id="UP000698173">
    <property type="component" value="Unassembled WGS sequence"/>
</dbReference>
<accession>A0A921G0U7</accession>
<sequence>MIKQIDITNPKLAQEILTVQIPSYLVEAELINFHDIPPLNDTVQSLQQCGETFFGYYLNNELCGAISMMVENEVIDIHRLMVHPDHFRKGIARKLLNFIEGVDPNCTSIIVSTGSENSPAIHFYLTSGFIITSEKTVQGRLSLTSFSKKVR</sequence>
<feature type="domain" description="N-acetyltransferase" evidence="1">
    <location>
        <begin position="1"/>
        <end position="151"/>
    </location>
</feature>
<dbReference type="Pfam" id="PF00583">
    <property type="entry name" value="Acetyltransf_1"/>
    <property type="match status" value="1"/>
</dbReference>
<dbReference type="SUPFAM" id="SSF55729">
    <property type="entry name" value="Acyl-CoA N-acyltransferases (Nat)"/>
    <property type="match status" value="1"/>
</dbReference>
<dbReference type="Gene3D" id="3.40.630.30">
    <property type="match status" value="1"/>
</dbReference>
<proteinExistence type="predicted"/>
<dbReference type="AlphaFoldDB" id="A0A921G0U7"/>
<evidence type="ECO:0000259" key="1">
    <source>
        <dbReference type="PROSITE" id="PS51186"/>
    </source>
</evidence>
<name>A0A921G0U7_SPOPS</name>
<protein>
    <submittedName>
        <fullName evidence="2">GNAT family N-acetyltransferase</fullName>
    </submittedName>
</protein>
<evidence type="ECO:0000313" key="2">
    <source>
        <dbReference type="EMBL" id="HJF32706.1"/>
    </source>
</evidence>